<dbReference type="VEuPathDB" id="ToxoDB:BESB_014540"/>
<keyword evidence="4 5" id="KW-0238">DNA-binding</keyword>
<dbReference type="SUPFAM" id="SSF52540">
    <property type="entry name" value="P-loop containing nucleoside triphosphate hydrolases"/>
    <property type="match status" value="1"/>
</dbReference>
<evidence type="ECO:0000313" key="8">
    <source>
        <dbReference type="Proteomes" id="UP000224006"/>
    </source>
</evidence>
<name>A0A2A9M946_BESBE</name>
<dbReference type="InterPro" id="IPR018525">
    <property type="entry name" value="MCM_CS"/>
</dbReference>
<dbReference type="InterPro" id="IPR001208">
    <property type="entry name" value="MCM_dom"/>
</dbReference>
<dbReference type="InterPro" id="IPR041562">
    <property type="entry name" value="MCM_lid"/>
</dbReference>
<dbReference type="Pfam" id="PF17207">
    <property type="entry name" value="MCM_OB"/>
    <property type="match status" value="1"/>
</dbReference>
<comment type="caution">
    <text evidence="7">The sequence shown here is derived from an EMBL/GenBank/DDBJ whole genome shotgun (WGS) entry which is preliminary data.</text>
</comment>
<keyword evidence="2 5" id="KW-0547">Nucleotide-binding</keyword>
<dbReference type="Gene3D" id="3.40.50.300">
    <property type="entry name" value="P-loop containing nucleotide triphosphate hydrolases"/>
    <property type="match status" value="1"/>
</dbReference>
<dbReference type="PANTHER" id="PTHR11630">
    <property type="entry name" value="DNA REPLICATION LICENSING FACTOR MCM FAMILY MEMBER"/>
    <property type="match status" value="1"/>
</dbReference>
<dbReference type="PRINTS" id="PR01657">
    <property type="entry name" value="MCMFAMILY"/>
</dbReference>
<sequence length="793" mass="87752">MEEETIYFNTSRLEEGGFSSASPSALMLPSSLPSVQQMKFNFRQYLHHGGGELKRHLLAEAEKTEKCLLHVDLNDLKVFQHHVADADLKCVSTPYCKKKHHAAPPDFARQLVAGLSQRPLVYLPTCERVCEEVVEKSAILPPQQLTASLASGGAPGRQGRRGPVQVQINLMDTSATHTPIRHLLSRQQEQFVVTTGIIISSRPPASRLQTVTIQCRYCNHKMIISLPEWREQLQLPRFCLYSQQRASVASTAGPASVLGGAANDLADLGCKNKPDPYFIVTNECTFVDVQSLKLQELPEDVPTGDMPRHLLLNCTRLLTDRAFPGDRLIIHGVLTTNLTAPGIKQTTGREAEQPHSSYLHVLGLQKVSFLSLARTRMSFTLTEQRDLFYKLAQSQNILDKIARSIAPALYGMEEVKRACACLLFGGTQKIVADGSRLRGDINVLLLGDPGVAKSQVLKFVDKIAPVSVYTSGKGSSAAGLTAAVLRDRSGVFTLEGGCMCLADGGVVCVDEFDKMDERDVVAMHEAMEQQTISISKAGINTVLNSRCAVLAAANPSFGSFDDTQDSSEQHEFKATILSRFDLIFLLRDKEDYARDAALSTHILKLHAQKDVRTGEDEDVIPFEVLKNYIQFAKSLPPPLLGADARDALKNFYVQTRQDVRDDKRSKTRKIPITLRQLESLVRISESFAKMELSPVASSKHVQMAIELFSVSTAETARHALVFEGLSPAEQKLIKQAEEAVLGRLQKGQRAQRKNLLRDLQMQGFDKNVLNRAVAILIRRGALQERGDRSLRRP</sequence>
<dbReference type="GO" id="GO:0017116">
    <property type="term" value="F:single-stranded DNA helicase activity"/>
    <property type="evidence" value="ECO:0007669"/>
    <property type="project" value="TreeGrafter"/>
</dbReference>
<dbReference type="EMBL" id="NWUJ01000010">
    <property type="protein sequence ID" value="PFH32841.1"/>
    <property type="molecule type" value="Genomic_DNA"/>
</dbReference>
<dbReference type="Proteomes" id="UP000224006">
    <property type="component" value="Chromosome IX"/>
</dbReference>
<evidence type="ECO:0000259" key="6">
    <source>
        <dbReference type="PROSITE" id="PS50051"/>
    </source>
</evidence>
<reference evidence="7 8" key="1">
    <citation type="submission" date="2017-09" db="EMBL/GenBank/DDBJ databases">
        <title>Genome sequencing of Besnoitia besnoiti strain Bb-Ger1.</title>
        <authorList>
            <person name="Schares G."/>
            <person name="Venepally P."/>
            <person name="Lorenzi H.A."/>
        </authorList>
    </citation>
    <scope>NUCLEOTIDE SEQUENCE [LARGE SCALE GENOMIC DNA]</scope>
    <source>
        <strain evidence="7 8">Bb-Ger1</strain>
    </source>
</reference>
<accession>A0A2A9M946</accession>
<dbReference type="Gene3D" id="2.20.28.10">
    <property type="match status" value="1"/>
</dbReference>
<evidence type="ECO:0000256" key="1">
    <source>
        <dbReference type="ARBA" id="ARBA00012551"/>
    </source>
</evidence>
<organism evidence="7 8">
    <name type="scientific">Besnoitia besnoiti</name>
    <name type="common">Apicomplexan protozoan</name>
    <dbReference type="NCBI Taxonomy" id="94643"/>
    <lineage>
        <taxon>Eukaryota</taxon>
        <taxon>Sar</taxon>
        <taxon>Alveolata</taxon>
        <taxon>Apicomplexa</taxon>
        <taxon>Conoidasida</taxon>
        <taxon>Coccidia</taxon>
        <taxon>Eucoccidiorida</taxon>
        <taxon>Eimeriorina</taxon>
        <taxon>Sarcocystidae</taxon>
        <taxon>Besnoitia</taxon>
    </lineage>
</organism>
<dbReference type="InterPro" id="IPR033762">
    <property type="entry name" value="MCM_OB"/>
</dbReference>
<dbReference type="PROSITE" id="PS00847">
    <property type="entry name" value="MCM_1"/>
    <property type="match status" value="1"/>
</dbReference>
<evidence type="ECO:0000256" key="4">
    <source>
        <dbReference type="ARBA" id="ARBA00023125"/>
    </source>
</evidence>
<proteinExistence type="inferred from homology"/>
<dbReference type="GO" id="GO:0003697">
    <property type="term" value="F:single-stranded DNA binding"/>
    <property type="evidence" value="ECO:0007669"/>
    <property type="project" value="TreeGrafter"/>
</dbReference>
<dbReference type="SUPFAM" id="SSF50249">
    <property type="entry name" value="Nucleic acid-binding proteins"/>
    <property type="match status" value="1"/>
</dbReference>
<keyword evidence="8" id="KW-1185">Reference proteome</keyword>
<evidence type="ECO:0000313" key="7">
    <source>
        <dbReference type="EMBL" id="PFH32841.1"/>
    </source>
</evidence>
<dbReference type="FunFam" id="3.40.50.300:FF:000501">
    <property type="entry name" value="DNA replication licensing factor MCM7"/>
    <property type="match status" value="1"/>
</dbReference>
<dbReference type="GO" id="GO:0042555">
    <property type="term" value="C:MCM complex"/>
    <property type="evidence" value="ECO:0007669"/>
    <property type="project" value="TreeGrafter"/>
</dbReference>
<dbReference type="Pfam" id="PF00493">
    <property type="entry name" value="MCM"/>
    <property type="match status" value="1"/>
</dbReference>
<dbReference type="GO" id="GO:0043138">
    <property type="term" value="F:3'-5' DNA helicase activity"/>
    <property type="evidence" value="ECO:0007669"/>
    <property type="project" value="TreeGrafter"/>
</dbReference>
<dbReference type="STRING" id="94643.A0A2A9M946"/>
<dbReference type="OrthoDB" id="10036721at2759"/>
<feature type="domain" description="MCM C-terminal AAA(+) ATPase" evidence="6">
    <location>
        <begin position="397"/>
        <end position="602"/>
    </location>
</feature>
<dbReference type="InterPro" id="IPR012340">
    <property type="entry name" value="NA-bd_OB-fold"/>
</dbReference>
<dbReference type="GO" id="GO:0005524">
    <property type="term" value="F:ATP binding"/>
    <property type="evidence" value="ECO:0007669"/>
    <property type="project" value="UniProtKB-KW"/>
</dbReference>
<dbReference type="EC" id="3.6.4.12" evidence="1"/>
<dbReference type="InterPro" id="IPR027417">
    <property type="entry name" value="P-loop_NTPase"/>
</dbReference>
<evidence type="ECO:0000256" key="2">
    <source>
        <dbReference type="ARBA" id="ARBA00022741"/>
    </source>
</evidence>
<dbReference type="SMART" id="SM00350">
    <property type="entry name" value="MCM"/>
    <property type="match status" value="1"/>
</dbReference>
<dbReference type="Pfam" id="PF17855">
    <property type="entry name" value="MCM_lid"/>
    <property type="match status" value="1"/>
</dbReference>
<dbReference type="GO" id="GO:0005634">
    <property type="term" value="C:nucleus"/>
    <property type="evidence" value="ECO:0007669"/>
    <property type="project" value="TreeGrafter"/>
</dbReference>
<keyword evidence="3 5" id="KW-0067">ATP-binding</keyword>
<dbReference type="PROSITE" id="PS50051">
    <property type="entry name" value="MCM_2"/>
    <property type="match status" value="1"/>
</dbReference>
<protein>
    <recommendedName>
        <fullName evidence="1">DNA helicase</fullName>
        <ecNumber evidence="1">3.6.4.12</ecNumber>
    </recommendedName>
</protein>
<dbReference type="InterPro" id="IPR031327">
    <property type="entry name" value="MCM"/>
</dbReference>
<evidence type="ECO:0000256" key="5">
    <source>
        <dbReference type="RuleBase" id="RU004070"/>
    </source>
</evidence>
<dbReference type="PANTHER" id="PTHR11630:SF42">
    <property type="entry name" value="DNA REPLICATION LICENSING FACTOR MCM5"/>
    <property type="match status" value="1"/>
</dbReference>
<comment type="similarity">
    <text evidence="5">Belongs to the MCM family.</text>
</comment>
<dbReference type="KEGG" id="bbes:BESB_014540"/>
<dbReference type="GO" id="GO:0006270">
    <property type="term" value="P:DNA replication initiation"/>
    <property type="evidence" value="ECO:0007669"/>
    <property type="project" value="TreeGrafter"/>
</dbReference>
<gene>
    <name evidence="7" type="ORF">BESB_014540</name>
</gene>
<evidence type="ECO:0000256" key="3">
    <source>
        <dbReference type="ARBA" id="ARBA00022840"/>
    </source>
</evidence>
<dbReference type="GeneID" id="40306515"/>
<dbReference type="GO" id="GO:0000727">
    <property type="term" value="P:double-strand break repair via break-induced replication"/>
    <property type="evidence" value="ECO:0007669"/>
    <property type="project" value="TreeGrafter"/>
</dbReference>
<dbReference type="RefSeq" id="XP_029216850.1">
    <property type="nucleotide sequence ID" value="XM_029360183.1"/>
</dbReference>
<dbReference type="Gene3D" id="2.40.50.140">
    <property type="entry name" value="Nucleic acid-binding proteins"/>
    <property type="match status" value="1"/>
</dbReference>
<dbReference type="AlphaFoldDB" id="A0A2A9M946"/>
<dbReference type="Pfam" id="PF21933">
    <property type="entry name" value="MCM5_C"/>
    <property type="match status" value="1"/>
</dbReference>
<dbReference type="InterPro" id="IPR054125">
    <property type="entry name" value="MCM5_C"/>
</dbReference>